<protein>
    <submittedName>
        <fullName evidence="2">Transposase</fullName>
    </submittedName>
</protein>
<dbReference type="Pfam" id="PF01797">
    <property type="entry name" value="Y1_Tnp"/>
    <property type="match status" value="1"/>
</dbReference>
<dbReference type="RefSeq" id="WP_379810659.1">
    <property type="nucleotide sequence ID" value="NZ_JBHLZY010000018.1"/>
</dbReference>
<keyword evidence="3" id="KW-1185">Reference proteome</keyword>
<sequence>MIKHERGYVYNFAYHIVWVTKYRKPVFTTPKFVQDIKDAIQYLADKHAVEIQSMEVMP</sequence>
<evidence type="ECO:0000313" key="3">
    <source>
        <dbReference type="Proteomes" id="UP001589691"/>
    </source>
</evidence>
<evidence type="ECO:0000259" key="1">
    <source>
        <dbReference type="Pfam" id="PF01797"/>
    </source>
</evidence>
<name>A0ABV5WV31_9LACO</name>
<dbReference type="InterPro" id="IPR002686">
    <property type="entry name" value="Transposase_17"/>
</dbReference>
<proteinExistence type="predicted"/>
<dbReference type="Gene3D" id="3.30.70.1290">
    <property type="entry name" value="Transposase IS200-like"/>
    <property type="match status" value="1"/>
</dbReference>
<feature type="non-terminal residue" evidence="2">
    <location>
        <position position="58"/>
    </location>
</feature>
<reference evidence="2 3" key="1">
    <citation type="submission" date="2024-09" db="EMBL/GenBank/DDBJ databases">
        <authorList>
            <person name="Sun Q."/>
            <person name="Mori K."/>
        </authorList>
    </citation>
    <scope>NUCLEOTIDE SEQUENCE [LARGE SCALE GENOMIC DNA]</scope>
    <source>
        <strain evidence="2 3">TBRC 4576</strain>
    </source>
</reference>
<dbReference type="InterPro" id="IPR036515">
    <property type="entry name" value="Transposase_17_sf"/>
</dbReference>
<accession>A0ABV5WV31</accession>
<gene>
    <name evidence="2" type="ORF">ACFFLI_06755</name>
</gene>
<evidence type="ECO:0000313" key="2">
    <source>
        <dbReference type="EMBL" id="MFB9769561.1"/>
    </source>
</evidence>
<dbReference type="EMBL" id="JBHLZY010000018">
    <property type="protein sequence ID" value="MFB9769561.1"/>
    <property type="molecule type" value="Genomic_DNA"/>
</dbReference>
<organism evidence="2 3">
    <name type="scientific">Lactiplantibacillus modestisalitolerans</name>
    <dbReference type="NCBI Taxonomy" id="1457219"/>
    <lineage>
        <taxon>Bacteria</taxon>
        <taxon>Bacillati</taxon>
        <taxon>Bacillota</taxon>
        <taxon>Bacilli</taxon>
        <taxon>Lactobacillales</taxon>
        <taxon>Lactobacillaceae</taxon>
        <taxon>Lactiplantibacillus</taxon>
    </lineage>
</organism>
<comment type="caution">
    <text evidence="2">The sequence shown here is derived from an EMBL/GenBank/DDBJ whole genome shotgun (WGS) entry which is preliminary data.</text>
</comment>
<feature type="domain" description="Transposase IS200-like" evidence="1">
    <location>
        <begin position="9"/>
        <end position="58"/>
    </location>
</feature>
<dbReference type="SUPFAM" id="SSF143422">
    <property type="entry name" value="Transposase IS200-like"/>
    <property type="match status" value="1"/>
</dbReference>
<dbReference type="Proteomes" id="UP001589691">
    <property type="component" value="Unassembled WGS sequence"/>
</dbReference>